<dbReference type="Proteomes" id="UP000789702">
    <property type="component" value="Unassembled WGS sequence"/>
</dbReference>
<reference evidence="1" key="1">
    <citation type="submission" date="2021-06" db="EMBL/GenBank/DDBJ databases">
        <authorList>
            <person name="Kallberg Y."/>
            <person name="Tangrot J."/>
            <person name="Rosling A."/>
        </authorList>
    </citation>
    <scope>NUCLEOTIDE SEQUENCE</scope>
    <source>
        <strain evidence="1">IL203A</strain>
    </source>
</reference>
<evidence type="ECO:0000313" key="2">
    <source>
        <dbReference type="Proteomes" id="UP000789702"/>
    </source>
</evidence>
<feature type="non-terminal residue" evidence="1">
    <location>
        <position position="1"/>
    </location>
</feature>
<evidence type="ECO:0000313" key="1">
    <source>
        <dbReference type="EMBL" id="CAG8512359.1"/>
    </source>
</evidence>
<dbReference type="EMBL" id="CAJVPU010003065">
    <property type="protein sequence ID" value="CAG8512359.1"/>
    <property type="molecule type" value="Genomic_DNA"/>
</dbReference>
<gene>
    <name evidence="1" type="ORF">DHETER_LOCUS3520</name>
</gene>
<accession>A0ACA9L6A9</accession>
<protein>
    <submittedName>
        <fullName evidence="1">16674_t:CDS:1</fullName>
    </submittedName>
</protein>
<name>A0ACA9L6A9_9GLOM</name>
<proteinExistence type="predicted"/>
<keyword evidence="2" id="KW-1185">Reference proteome</keyword>
<organism evidence="1 2">
    <name type="scientific">Dentiscutata heterogama</name>
    <dbReference type="NCBI Taxonomy" id="1316150"/>
    <lineage>
        <taxon>Eukaryota</taxon>
        <taxon>Fungi</taxon>
        <taxon>Fungi incertae sedis</taxon>
        <taxon>Mucoromycota</taxon>
        <taxon>Glomeromycotina</taxon>
        <taxon>Glomeromycetes</taxon>
        <taxon>Diversisporales</taxon>
        <taxon>Gigasporaceae</taxon>
        <taxon>Dentiscutata</taxon>
    </lineage>
</organism>
<sequence>FHTLTNSNHFHSTHLNIDKLIKENKALKNENIVLKNENDLLKSQILAMKKELNTYKNPEICDLQKKTFSFAKLLTNKESWQQLQELNKETERLAEEKNRKKK</sequence>
<comment type="caution">
    <text evidence="1">The sequence shown here is derived from an EMBL/GenBank/DDBJ whole genome shotgun (WGS) entry which is preliminary data.</text>
</comment>